<comment type="function">
    <text evidence="1">Controls the length of the flagellar hook.</text>
</comment>
<organism evidence="6 7">
    <name type="scientific">Cohnella terricola</name>
    <dbReference type="NCBI Taxonomy" id="1289167"/>
    <lineage>
        <taxon>Bacteria</taxon>
        <taxon>Bacillati</taxon>
        <taxon>Bacillota</taxon>
        <taxon>Bacilli</taxon>
        <taxon>Bacillales</taxon>
        <taxon>Paenibacillaceae</taxon>
        <taxon>Cohnella</taxon>
    </lineage>
</organism>
<dbReference type="PANTHER" id="PTHR37533">
    <property type="entry name" value="FLAGELLAR HOOK-LENGTH CONTROL PROTEIN"/>
    <property type="match status" value="1"/>
</dbReference>
<dbReference type="CDD" id="cd17470">
    <property type="entry name" value="T3SS_Flik_C"/>
    <property type="match status" value="1"/>
</dbReference>
<dbReference type="InterPro" id="IPR021136">
    <property type="entry name" value="Flagellar_hook_control-like_C"/>
</dbReference>
<dbReference type="InterPro" id="IPR038610">
    <property type="entry name" value="FliK-like_C_sf"/>
</dbReference>
<evidence type="ECO:0000256" key="2">
    <source>
        <dbReference type="ARBA" id="ARBA00009149"/>
    </source>
</evidence>
<dbReference type="RefSeq" id="WP_144704980.1">
    <property type="nucleotide sequence ID" value="NZ_VNJJ01000011.1"/>
</dbReference>
<dbReference type="PRINTS" id="PR01007">
    <property type="entry name" value="FLGHOOKFLIK"/>
</dbReference>
<keyword evidence="7" id="KW-1185">Reference proteome</keyword>
<feature type="compositionally biased region" description="Polar residues" evidence="4">
    <location>
        <begin position="1"/>
        <end position="10"/>
    </location>
</feature>
<keyword evidence="6" id="KW-0282">Flagellum</keyword>
<keyword evidence="6" id="KW-0969">Cilium</keyword>
<dbReference type="Gene3D" id="3.30.750.140">
    <property type="match status" value="1"/>
</dbReference>
<evidence type="ECO:0000259" key="5">
    <source>
        <dbReference type="Pfam" id="PF02120"/>
    </source>
</evidence>
<dbReference type="Proteomes" id="UP000316330">
    <property type="component" value="Unassembled WGS sequence"/>
</dbReference>
<comment type="similarity">
    <text evidence="2">Belongs to the FliK family.</text>
</comment>
<feature type="domain" description="Flagellar hook-length control protein-like C-terminal" evidence="5">
    <location>
        <begin position="336"/>
        <end position="416"/>
    </location>
</feature>
<comment type="caution">
    <text evidence="6">The sequence shown here is derived from an EMBL/GenBank/DDBJ whole genome shotgun (WGS) entry which is preliminary data.</text>
</comment>
<proteinExistence type="inferred from homology"/>
<evidence type="ECO:0000256" key="4">
    <source>
        <dbReference type="SAM" id="MobiDB-lite"/>
    </source>
</evidence>
<feature type="region of interest" description="Disordered" evidence="4">
    <location>
        <begin position="411"/>
        <end position="459"/>
    </location>
</feature>
<evidence type="ECO:0000256" key="1">
    <source>
        <dbReference type="ARBA" id="ARBA00003944"/>
    </source>
</evidence>
<gene>
    <name evidence="6" type="ORF">FPZ45_17980</name>
</gene>
<dbReference type="OrthoDB" id="2380967at2"/>
<feature type="compositionally biased region" description="Polar residues" evidence="4">
    <location>
        <begin position="412"/>
        <end position="423"/>
    </location>
</feature>
<evidence type="ECO:0000256" key="3">
    <source>
        <dbReference type="ARBA" id="ARBA00022795"/>
    </source>
</evidence>
<dbReference type="InterPro" id="IPR001635">
    <property type="entry name" value="Flag_hook_Flik"/>
</dbReference>
<dbReference type="Pfam" id="PF02120">
    <property type="entry name" value="Flg_hook"/>
    <property type="match status" value="1"/>
</dbReference>
<accession>A0A559JCT2</accession>
<name>A0A559JCT2_9BACL</name>
<feature type="region of interest" description="Disordered" evidence="4">
    <location>
        <begin position="1"/>
        <end position="21"/>
    </location>
</feature>
<dbReference type="GO" id="GO:0009424">
    <property type="term" value="C:bacterial-type flagellum hook"/>
    <property type="evidence" value="ECO:0007669"/>
    <property type="project" value="InterPro"/>
</dbReference>
<keyword evidence="6" id="KW-0966">Cell projection</keyword>
<evidence type="ECO:0000313" key="6">
    <source>
        <dbReference type="EMBL" id="TVX97663.1"/>
    </source>
</evidence>
<dbReference type="GO" id="GO:0044780">
    <property type="term" value="P:bacterial-type flagellum assembly"/>
    <property type="evidence" value="ECO:0007669"/>
    <property type="project" value="InterPro"/>
</dbReference>
<feature type="compositionally biased region" description="Low complexity" evidence="4">
    <location>
        <begin position="11"/>
        <end position="21"/>
    </location>
</feature>
<protein>
    <submittedName>
        <fullName evidence="6">Flagellar hook-length control protein FliK</fullName>
    </submittedName>
</protein>
<dbReference type="EMBL" id="VNJJ01000011">
    <property type="protein sequence ID" value="TVX97663.1"/>
    <property type="molecule type" value="Genomic_DNA"/>
</dbReference>
<reference evidence="6 7" key="1">
    <citation type="submission" date="2019-07" db="EMBL/GenBank/DDBJ databases">
        <authorList>
            <person name="Kim J."/>
        </authorList>
    </citation>
    <scope>NUCLEOTIDE SEQUENCE [LARGE SCALE GENOMIC DNA]</scope>
    <source>
        <strain evidence="6 7">G13</strain>
    </source>
</reference>
<dbReference type="PANTHER" id="PTHR37533:SF2">
    <property type="entry name" value="FLAGELLAR HOOK-LENGTH CONTROL PROTEIN"/>
    <property type="match status" value="1"/>
</dbReference>
<dbReference type="AlphaFoldDB" id="A0A559JCT2"/>
<dbReference type="InterPro" id="IPR052563">
    <property type="entry name" value="FliK"/>
</dbReference>
<keyword evidence="3" id="KW-1005">Bacterial flagellum biogenesis</keyword>
<evidence type="ECO:0000313" key="7">
    <source>
        <dbReference type="Proteomes" id="UP000316330"/>
    </source>
</evidence>
<sequence length="474" mass="49417">MNMAINSAPTASGKSAAMPAAGSASGAASGSGFTSALVQAIDGGNTSGSVNSGLSLPVAMTGLLGKLDMTSEESQDLLALLSNLVDQLQQAEEDDVELSPELQDQLAGLLAAFQGLLEQINLGQTKSDSSEQATSTQNSQTVPIVQISEEGKTVVRALRETLQTISSAIASGAKDAEQTSAFAGQLKELLTALNATQSDVSNAAKQAVSDTVYRAASAAKAEVAIENGTAIPKDSIAENVSIQETRRPAQAFRDPAWRFQMTANSDTSSVNGQNVAAVSGTSSADQSNASDSQPAWTFMQNDSLANSEPATAKATLPAQVPVQQFAEQMGKFLVKQFQLTQGNGTTEAKLSLTPEHLGQVDIRIVMHNGQLTAQFIAGNPAAREMLENQMAQLRAALNGQGLQVERLEVVQQPPSSAGTSLMHQEQRHSNSGNGNGSNGRSDNAFEDPTAFADEMERNSSLKEIGYGSSINVTA</sequence>